<dbReference type="InterPro" id="IPR051395">
    <property type="entry name" value="Cytochrome_c_Peroxidase/MauG"/>
</dbReference>
<gene>
    <name evidence="6" type="ORF">HDF16_005221</name>
</gene>
<keyword evidence="7" id="KW-1185">Reference proteome</keyword>
<dbReference type="Proteomes" id="UP000540989">
    <property type="component" value="Unassembled WGS sequence"/>
</dbReference>
<dbReference type="SUPFAM" id="SSF46626">
    <property type="entry name" value="Cytochrome c"/>
    <property type="match status" value="1"/>
</dbReference>
<keyword evidence="1 4" id="KW-0349">Heme</keyword>
<dbReference type="PROSITE" id="PS51007">
    <property type="entry name" value="CYTC"/>
    <property type="match status" value="2"/>
</dbReference>
<evidence type="ECO:0000256" key="3">
    <source>
        <dbReference type="ARBA" id="ARBA00023004"/>
    </source>
</evidence>
<dbReference type="EMBL" id="JACHIP010000014">
    <property type="protein sequence ID" value="MBB5060485.1"/>
    <property type="molecule type" value="Genomic_DNA"/>
</dbReference>
<feature type="domain" description="Cytochrome c" evidence="5">
    <location>
        <begin position="358"/>
        <end position="501"/>
    </location>
</feature>
<dbReference type="GO" id="GO:0046872">
    <property type="term" value="F:metal ion binding"/>
    <property type="evidence" value="ECO:0007669"/>
    <property type="project" value="UniProtKB-KW"/>
</dbReference>
<keyword evidence="3 4" id="KW-0408">Iron</keyword>
<evidence type="ECO:0000313" key="6">
    <source>
        <dbReference type="EMBL" id="MBB5060485.1"/>
    </source>
</evidence>
<proteinExistence type="predicted"/>
<feature type="domain" description="Cytochrome c" evidence="5">
    <location>
        <begin position="149"/>
        <end position="348"/>
    </location>
</feature>
<accession>A0A7W8E7P5</accession>
<dbReference type="InterPro" id="IPR009056">
    <property type="entry name" value="Cyt_c-like_dom"/>
</dbReference>
<protein>
    <recommendedName>
        <fullName evidence="5">Cytochrome c domain-containing protein</fullName>
    </recommendedName>
</protein>
<dbReference type="GO" id="GO:0020037">
    <property type="term" value="F:heme binding"/>
    <property type="evidence" value="ECO:0007669"/>
    <property type="project" value="InterPro"/>
</dbReference>
<organism evidence="6 7">
    <name type="scientific">Granulicella aggregans</name>
    <dbReference type="NCBI Taxonomy" id="474949"/>
    <lineage>
        <taxon>Bacteria</taxon>
        <taxon>Pseudomonadati</taxon>
        <taxon>Acidobacteriota</taxon>
        <taxon>Terriglobia</taxon>
        <taxon>Terriglobales</taxon>
        <taxon>Acidobacteriaceae</taxon>
        <taxon>Granulicella</taxon>
    </lineage>
</organism>
<name>A0A7W8E7P5_9BACT</name>
<dbReference type="PANTHER" id="PTHR30600">
    <property type="entry name" value="CYTOCHROME C PEROXIDASE-RELATED"/>
    <property type="match status" value="1"/>
</dbReference>
<dbReference type="GO" id="GO:0004130">
    <property type="term" value="F:cytochrome-c peroxidase activity"/>
    <property type="evidence" value="ECO:0007669"/>
    <property type="project" value="TreeGrafter"/>
</dbReference>
<dbReference type="PANTHER" id="PTHR30600:SF9">
    <property type="entry name" value="BLR7738 PROTEIN"/>
    <property type="match status" value="1"/>
</dbReference>
<dbReference type="AlphaFoldDB" id="A0A7W8E7P5"/>
<dbReference type="InterPro" id="IPR036909">
    <property type="entry name" value="Cyt_c-like_dom_sf"/>
</dbReference>
<evidence type="ECO:0000259" key="5">
    <source>
        <dbReference type="PROSITE" id="PS51007"/>
    </source>
</evidence>
<sequence length="501" mass="55990">MLLIQVAAFWMVIAPAQTKRVNQPPVIPKTWDDKAMNTLEIPLANPVGSPKAVPAAYYYQIPLRPIYKQYPVYAPDREPAGYMDRLKQLEPIILWDGGVRHPKLDTEEDFVKAGSLVFEASVFFNGDVGPVFNLSDVRNKTWWRKSGMPVNSKGIMPFMFYVVREKGKVELGTFSCAMCHTRIMSDGKVVNGAQGNIPFGAALAQSSPVPPPLNRALYSVPWLHPDPIEEVVTMNDREQRQLSAAIPAGVNARHRTSLVNPVQIPDLIGVKQRRYLDRTGLQPQNAPVDFMRYVAMNQGGDSLSSFGGFVPVGLNFKTPPDPTDSITVGGRYSDEELYALTQYVYSLKPPPNPNKPSRLTLRGKQLFVSEGCARCHSLPSYSNNRLTPTVGFDVPSDHRFKYDIMKTSVGTDSGLTMKTRRGTGYYKVPSLRGLWYRSMFGHSGWCANLEDWFDPRRLEPDYVPTGFRPNGNKPFPVLGHAYGLDLSADDRKALISFLKTL</sequence>
<comment type="caution">
    <text evidence="6">The sequence shown here is derived from an EMBL/GenBank/DDBJ whole genome shotgun (WGS) entry which is preliminary data.</text>
</comment>
<evidence type="ECO:0000256" key="2">
    <source>
        <dbReference type="ARBA" id="ARBA00022723"/>
    </source>
</evidence>
<dbReference type="GO" id="GO:0009055">
    <property type="term" value="F:electron transfer activity"/>
    <property type="evidence" value="ECO:0007669"/>
    <property type="project" value="InterPro"/>
</dbReference>
<keyword evidence="2 4" id="KW-0479">Metal-binding</keyword>
<dbReference type="Gene3D" id="1.10.760.10">
    <property type="entry name" value="Cytochrome c-like domain"/>
    <property type="match status" value="1"/>
</dbReference>
<reference evidence="6 7" key="1">
    <citation type="submission" date="2020-08" db="EMBL/GenBank/DDBJ databases">
        <title>Genomic Encyclopedia of Type Strains, Phase IV (KMG-V): Genome sequencing to study the core and pangenomes of soil and plant-associated prokaryotes.</title>
        <authorList>
            <person name="Whitman W."/>
        </authorList>
    </citation>
    <scope>NUCLEOTIDE SEQUENCE [LARGE SCALE GENOMIC DNA]</scope>
    <source>
        <strain evidence="6 7">M8UP14</strain>
    </source>
</reference>
<evidence type="ECO:0000313" key="7">
    <source>
        <dbReference type="Proteomes" id="UP000540989"/>
    </source>
</evidence>
<evidence type="ECO:0000256" key="1">
    <source>
        <dbReference type="ARBA" id="ARBA00022617"/>
    </source>
</evidence>
<evidence type="ECO:0000256" key="4">
    <source>
        <dbReference type="PROSITE-ProRule" id="PRU00433"/>
    </source>
</evidence>